<feature type="domain" description="Phasin" evidence="2">
    <location>
        <begin position="151"/>
        <end position="249"/>
    </location>
</feature>
<name>A0A418WS83_9SPHN</name>
<dbReference type="Pfam" id="PF09361">
    <property type="entry name" value="Phasin_2"/>
    <property type="match status" value="1"/>
</dbReference>
<dbReference type="AlphaFoldDB" id="A0A418WS83"/>
<dbReference type="RefSeq" id="WP_119760662.1">
    <property type="nucleotide sequence ID" value="NZ_QYUM01000002.1"/>
</dbReference>
<feature type="compositionally biased region" description="Low complexity" evidence="1">
    <location>
        <begin position="48"/>
        <end position="60"/>
    </location>
</feature>
<comment type="caution">
    <text evidence="3">The sequence shown here is derived from an EMBL/GenBank/DDBJ whole genome shotgun (WGS) entry which is preliminary data.</text>
</comment>
<dbReference type="EMBL" id="QYUM01000002">
    <property type="protein sequence ID" value="RJF94029.1"/>
    <property type="molecule type" value="Genomic_DNA"/>
</dbReference>
<keyword evidence="4" id="KW-1185">Reference proteome</keyword>
<proteinExistence type="predicted"/>
<feature type="region of interest" description="Disordered" evidence="1">
    <location>
        <begin position="1"/>
        <end position="79"/>
    </location>
</feature>
<accession>A0A418WS83</accession>
<evidence type="ECO:0000259" key="2">
    <source>
        <dbReference type="Pfam" id="PF09361"/>
    </source>
</evidence>
<dbReference type="OrthoDB" id="8479795at2"/>
<evidence type="ECO:0000313" key="4">
    <source>
        <dbReference type="Proteomes" id="UP000286100"/>
    </source>
</evidence>
<dbReference type="InterPro" id="IPR010127">
    <property type="entry name" value="Phasin_subfam-1"/>
</dbReference>
<gene>
    <name evidence="3" type="ORF">D3876_07130</name>
</gene>
<sequence>MSDTRKKTPPTKATKLVPAKDIAPSISASPSAAPKSAPVERVETKISELPAELPKPAPAESVGPSSSVSQAELPKPIPAEDIEPSITVIQAEPESAPAPEKGTTETMTDTAKVTESVKKAATEATNQAQAVFADINERTKAAVEKSQKLAEEFADFQKGNVEALVASAKVAAKGIETLGQDAAELSRKNFEGAQAALKNFAAVKSPTELFKLQSDYAKSSFDTFVAEASKNTEAALKLAGDIFQPLSNRLAVAAEKFKTAA</sequence>
<reference evidence="3 4" key="1">
    <citation type="submission" date="2018-09" db="EMBL/GenBank/DDBJ databases">
        <authorList>
            <person name="Zhu H."/>
        </authorList>
    </citation>
    <scope>NUCLEOTIDE SEQUENCE [LARGE SCALE GENOMIC DNA]</scope>
    <source>
        <strain evidence="3 4">K2R01-6</strain>
    </source>
</reference>
<protein>
    <submittedName>
        <fullName evidence="3">Phasin family protein</fullName>
    </submittedName>
</protein>
<evidence type="ECO:0000313" key="3">
    <source>
        <dbReference type="EMBL" id="RJF94029.1"/>
    </source>
</evidence>
<evidence type="ECO:0000256" key="1">
    <source>
        <dbReference type="SAM" id="MobiDB-lite"/>
    </source>
</evidence>
<dbReference type="InterPro" id="IPR018968">
    <property type="entry name" value="Phasin"/>
</dbReference>
<organism evidence="3 4">
    <name type="scientific">Sphingomonas cavernae</name>
    <dbReference type="NCBI Taxonomy" id="2320861"/>
    <lineage>
        <taxon>Bacteria</taxon>
        <taxon>Pseudomonadati</taxon>
        <taxon>Pseudomonadota</taxon>
        <taxon>Alphaproteobacteria</taxon>
        <taxon>Sphingomonadales</taxon>
        <taxon>Sphingomonadaceae</taxon>
        <taxon>Sphingomonas</taxon>
    </lineage>
</organism>
<dbReference type="Proteomes" id="UP000286100">
    <property type="component" value="Unassembled WGS sequence"/>
</dbReference>
<feature type="compositionally biased region" description="Low complexity" evidence="1">
    <location>
        <begin position="10"/>
        <end position="37"/>
    </location>
</feature>
<dbReference type="NCBIfam" id="TIGR01841">
    <property type="entry name" value="phasin"/>
    <property type="match status" value="1"/>
</dbReference>